<reference evidence="12" key="1">
    <citation type="submission" date="2020-08" db="EMBL/GenBank/DDBJ databases">
        <title>Genome public.</title>
        <authorList>
            <person name="Liu C."/>
            <person name="Sun Q."/>
        </authorList>
    </citation>
    <scope>NUCLEOTIDE SEQUENCE</scope>
    <source>
        <strain evidence="12">NSJ-12</strain>
    </source>
</reference>
<organism evidence="12 13">
    <name type="scientific">Zhenhengia yiwuensis</name>
    <dbReference type="NCBI Taxonomy" id="2763666"/>
    <lineage>
        <taxon>Bacteria</taxon>
        <taxon>Bacillati</taxon>
        <taxon>Bacillota</taxon>
        <taxon>Clostridia</taxon>
        <taxon>Lachnospirales</taxon>
        <taxon>Lachnospiraceae</taxon>
        <taxon>Zhenhengia</taxon>
    </lineage>
</organism>
<feature type="active site" description="Proton acceptor" evidence="11">
    <location>
        <position position="319"/>
    </location>
</feature>
<dbReference type="FunFam" id="3.40.50.10210:FF:000001">
    <property type="entry name" value="Nicotinate-nucleotide--dimethylbenzimidazole phosphoribosyltransferase"/>
    <property type="match status" value="1"/>
</dbReference>
<comment type="caution">
    <text evidence="12">The sequence shown here is derived from an EMBL/GenBank/DDBJ whole genome shotgun (WGS) entry which is preliminary data.</text>
</comment>
<gene>
    <name evidence="11 12" type="primary">cobT</name>
    <name evidence="12" type="ORF">H8718_01020</name>
</gene>
<evidence type="ECO:0000313" key="12">
    <source>
        <dbReference type="EMBL" id="MBC8578121.1"/>
    </source>
</evidence>
<evidence type="ECO:0000256" key="3">
    <source>
        <dbReference type="ARBA" id="ARBA00007110"/>
    </source>
</evidence>
<evidence type="ECO:0000256" key="5">
    <source>
        <dbReference type="ARBA" id="ARBA00015486"/>
    </source>
</evidence>
<dbReference type="RefSeq" id="WP_177671134.1">
    <property type="nucleotide sequence ID" value="NZ_JACRSY010000001.1"/>
</dbReference>
<dbReference type="PANTHER" id="PTHR43463:SF1">
    <property type="entry name" value="NICOTINATE-NUCLEOTIDE--DIMETHYLBENZIMIDAZOLE PHOSPHORIBOSYLTRANSFERASE"/>
    <property type="match status" value="1"/>
</dbReference>
<keyword evidence="7 11" id="KW-0328">Glycosyltransferase</keyword>
<dbReference type="GO" id="GO:0008939">
    <property type="term" value="F:nicotinate-nucleotide-dimethylbenzimidazole phosphoribosyltransferase activity"/>
    <property type="evidence" value="ECO:0007669"/>
    <property type="project" value="UniProtKB-UniRule"/>
</dbReference>
<evidence type="ECO:0000256" key="2">
    <source>
        <dbReference type="ARBA" id="ARBA00005049"/>
    </source>
</evidence>
<evidence type="ECO:0000256" key="1">
    <source>
        <dbReference type="ARBA" id="ARBA00002197"/>
    </source>
</evidence>
<dbReference type="AlphaFoldDB" id="A0A926ID19"/>
<accession>A0A926ID19</accession>
<evidence type="ECO:0000256" key="11">
    <source>
        <dbReference type="HAMAP-Rule" id="MF_00230"/>
    </source>
</evidence>
<dbReference type="InterPro" id="IPR003200">
    <property type="entry name" value="Nict_dMeBzImd_PRibTrfase"/>
</dbReference>
<dbReference type="HAMAP" id="MF_00230">
    <property type="entry name" value="CobT"/>
    <property type="match status" value="1"/>
</dbReference>
<keyword evidence="13" id="KW-1185">Reference proteome</keyword>
<evidence type="ECO:0000313" key="13">
    <source>
        <dbReference type="Proteomes" id="UP000655830"/>
    </source>
</evidence>
<evidence type="ECO:0000256" key="4">
    <source>
        <dbReference type="ARBA" id="ARBA00011991"/>
    </source>
</evidence>
<protein>
    <recommendedName>
        <fullName evidence="5 11">Nicotinate-nucleotide--dimethylbenzimidazole phosphoribosyltransferase</fullName>
        <shortName evidence="11">NN:DBI PRT</shortName>
        <ecNumber evidence="4 11">2.4.2.21</ecNumber>
    </recommendedName>
    <alternativeName>
        <fullName evidence="9 11">N(1)-alpha-phosphoribosyltransferase</fullName>
    </alternativeName>
</protein>
<dbReference type="Gene3D" id="1.10.1610.10">
    <property type="match status" value="1"/>
</dbReference>
<dbReference type="Gene3D" id="3.40.50.10210">
    <property type="match status" value="1"/>
</dbReference>
<dbReference type="InterPro" id="IPR023195">
    <property type="entry name" value="Nict_dMeBzImd_PRibTrfase_N"/>
</dbReference>
<dbReference type="NCBIfam" id="TIGR03160">
    <property type="entry name" value="cobT_DBIPRT"/>
    <property type="match status" value="1"/>
</dbReference>
<comment type="similarity">
    <text evidence="3 11">Belongs to the CobT family.</text>
</comment>
<evidence type="ECO:0000256" key="6">
    <source>
        <dbReference type="ARBA" id="ARBA00022573"/>
    </source>
</evidence>
<keyword evidence="8 11" id="KW-0808">Transferase</keyword>
<evidence type="ECO:0000256" key="10">
    <source>
        <dbReference type="ARBA" id="ARBA00047340"/>
    </source>
</evidence>
<dbReference type="Pfam" id="PF02277">
    <property type="entry name" value="DBI_PRT"/>
    <property type="match status" value="1"/>
</dbReference>
<dbReference type="SUPFAM" id="SSF52733">
    <property type="entry name" value="Nicotinate mononucleotide:5,6-dimethylbenzimidazole phosphoribosyltransferase (CobT)"/>
    <property type="match status" value="1"/>
</dbReference>
<proteinExistence type="inferred from homology"/>
<dbReference type="InterPro" id="IPR036087">
    <property type="entry name" value="Nict_dMeBzImd_PRibTrfase_sf"/>
</dbReference>
<dbReference type="NCBIfam" id="NF000996">
    <property type="entry name" value="PRK00105.1"/>
    <property type="match status" value="1"/>
</dbReference>
<comment type="function">
    <text evidence="1 11">Catalyzes the synthesis of alpha-ribazole-5'-phosphate from nicotinate mononucleotide (NAMN) and 5,6-dimethylbenzimidazole (DMB).</text>
</comment>
<dbReference type="EMBL" id="JACRSY010000001">
    <property type="protein sequence ID" value="MBC8578121.1"/>
    <property type="molecule type" value="Genomic_DNA"/>
</dbReference>
<dbReference type="CDD" id="cd02439">
    <property type="entry name" value="DMB-PRT_CobT"/>
    <property type="match status" value="1"/>
</dbReference>
<comment type="catalytic activity">
    <reaction evidence="10 11">
        <text>5,6-dimethylbenzimidazole + nicotinate beta-D-ribonucleotide = alpha-ribazole 5'-phosphate + nicotinate + H(+)</text>
        <dbReference type="Rhea" id="RHEA:11196"/>
        <dbReference type="ChEBI" id="CHEBI:15378"/>
        <dbReference type="ChEBI" id="CHEBI:15890"/>
        <dbReference type="ChEBI" id="CHEBI:32544"/>
        <dbReference type="ChEBI" id="CHEBI:57502"/>
        <dbReference type="ChEBI" id="CHEBI:57918"/>
        <dbReference type="EC" id="2.4.2.21"/>
    </reaction>
</comment>
<dbReference type="PANTHER" id="PTHR43463">
    <property type="entry name" value="NICOTINATE-NUCLEOTIDE--DIMETHYLBENZIMIDAZOLE PHOSPHORIBOSYLTRANSFERASE"/>
    <property type="match status" value="1"/>
</dbReference>
<name>A0A926ID19_9FIRM</name>
<dbReference type="Proteomes" id="UP000655830">
    <property type="component" value="Unassembled WGS sequence"/>
</dbReference>
<keyword evidence="6 11" id="KW-0169">Cobalamin biosynthesis</keyword>
<evidence type="ECO:0000256" key="7">
    <source>
        <dbReference type="ARBA" id="ARBA00022676"/>
    </source>
</evidence>
<dbReference type="EC" id="2.4.2.21" evidence="4 11"/>
<dbReference type="InterPro" id="IPR017846">
    <property type="entry name" value="Nict_dMeBzImd_PRibTrfase_bact"/>
</dbReference>
<evidence type="ECO:0000256" key="8">
    <source>
        <dbReference type="ARBA" id="ARBA00022679"/>
    </source>
</evidence>
<evidence type="ECO:0000256" key="9">
    <source>
        <dbReference type="ARBA" id="ARBA00030686"/>
    </source>
</evidence>
<sequence length="358" mass="38381">MNRESLKAYIEQIRPLNREAMMQMEQYLDGLTKPVGALGKLENLMIQLAGAAGTVEVKTQPKVTVIMCSDNGVCDVGVSSCPQEVTATVTYNFTRGITGMNRLSEFAKADIHIVDVGVKADFSHPLIHNRKVCYGTKNMAIEPAMTEQEALQAISVGIEETEKLIEKGYEIFGTGEMGIGNTTTSAAITAALLEEEIIKVTGKGSGALDTVYHNKVEAIKTALKVHQPTIADPIDVLAKVGGLDIAGLVGVYIAAAKHGKVVVIDGFIAAAAALVAYKLAPITKAYMIASHLSKEAGMALILQHIGLEPHFNLDMRLGEGSGCPILFNLLDMAQYTLLGMGTFEDAGVDKSNYMHIWK</sequence>
<dbReference type="GO" id="GO:0009236">
    <property type="term" value="P:cobalamin biosynthetic process"/>
    <property type="evidence" value="ECO:0007669"/>
    <property type="project" value="UniProtKB-UniRule"/>
</dbReference>
<comment type="pathway">
    <text evidence="2 11">Nucleoside biosynthesis; alpha-ribazole biosynthesis; alpha-ribazole from 5,6-dimethylbenzimidazole: step 1/2.</text>
</comment>